<dbReference type="GO" id="GO:0033209">
    <property type="term" value="P:tumor necrosis factor-mediated signaling pathway"/>
    <property type="evidence" value="ECO:0007669"/>
    <property type="project" value="InterPro"/>
</dbReference>
<feature type="compositionally biased region" description="Basic residues" evidence="1">
    <location>
        <begin position="1"/>
        <end position="12"/>
    </location>
</feature>
<dbReference type="AlphaFoldDB" id="A0A8B7UVW1"/>
<accession>A0A8B7UVW1</accession>
<feature type="compositionally biased region" description="Polar residues" evidence="1">
    <location>
        <begin position="191"/>
        <end position="207"/>
    </location>
</feature>
<dbReference type="GO" id="GO:0009897">
    <property type="term" value="C:external side of plasma membrane"/>
    <property type="evidence" value="ECO:0007669"/>
    <property type="project" value="TreeGrafter"/>
</dbReference>
<dbReference type="OrthoDB" id="9392810at2759"/>
<dbReference type="InterPro" id="IPR015336">
    <property type="entry name" value="TNFR_13C_TALL-1-bd"/>
</dbReference>
<evidence type="ECO:0000256" key="2">
    <source>
        <dbReference type="SAM" id="Phobius"/>
    </source>
</evidence>
<dbReference type="PANTHER" id="PTHR20437:SF2">
    <property type="entry name" value="TUMOR NECROSIS FACTOR RECEPTOR SUPERFAMILY MEMBER 13C"/>
    <property type="match status" value="1"/>
</dbReference>
<dbReference type="RefSeq" id="XP_020023806.1">
    <property type="nucleotide sequence ID" value="XM_020168217.1"/>
</dbReference>
<keyword evidence="5" id="KW-0675">Receptor</keyword>
<keyword evidence="2" id="KW-0812">Transmembrane</keyword>
<keyword evidence="2" id="KW-0472">Membrane</keyword>
<evidence type="ECO:0000256" key="1">
    <source>
        <dbReference type="SAM" id="MobiDB-lite"/>
    </source>
</evidence>
<dbReference type="GO" id="GO:0038023">
    <property type="term" value="F:signaling receptor activity"/>
    <property type="evidence" value="ECO:0007669"/>
    <property type="project" value="InterPro"/>
</dbReference>
<gene>
    <name evidence="5" type="primary">Tnfrsf13c</name>
</gene>
<dbReference type="Pfam" id="PF09256">
    <property type="entry name" value="BaffR-Tall_bind"/>
    <property type="match status" value="1"/>
</dbReference>
<dbReference type="CTD" id="115650"/>
<dbReference type="GO" id="GO:0031296">
    <property type="term" value="P:B cell costimulation"/>
    <property type="evidence" value="ECO:0007669"/>
    <property type="project" value="TreeGrafter"/>
</dbReference>
<dbReference type="InterPro" id="IPR022338">
    <property type="entry name" value="TNFR_13C"/>
</dbReference>
<organism evidence="5">
    <name type="scientific">Castor canadensis</name>
    <name type="common">American beaver</name>
    <dbReference type="NCBI Taxonomy" id="51338"/>
    <lineage>
        <taxon>Eukaryota</taxon>
        <taxon>Metazoa</taxon>
        <taxon>Chordata</taxon>
        <taxon>Craniata</taxon>
        <taxon>Vertebrata</taxon>
        <taxon>Euteleostomi</taxon>
        <taxon>Mammalia</taxon>
        <taxon>Eutheria</taxon>
        <taxon>Euarchontoglires</taxon>
        <taxon>Glires</taxon>
        <taxon>Rodentia</taxon>
        <taxon>Castorimorpha</taxon>
        <taxon>Castoridae</taxon>
        <taxon>Castor</taxon>
    </lineage>
</organism>
<evidence type="ECO:0000259" key="3">
    <source>
        <dbReference type="Pfam" id="PF09256"/>
    </source>
</evidence>
<feature type="compositionally biased region" description="Pro residues" evidence="1">
    <location>
        <begin position="52"/>
        <end position="73"/>
    </location>
</feature>
<feature type="domain" description="Tumour necrosis factor receptor 13C TALL-1 binding" evidence="3">
    <location>
        <begin position="19"/>
        <end position="47"/>
    </location>
</feature>
<keyword evidence="4" id="KW-1185">Reference proteome</keyword>
<evidence type="ECO:0000313" key="5">
    <source>
        <dbReference type="RefSeq" id="XP_020023806.1"/>
    </source>
</evidence>
<feature type="region of interest" description="Disordered" evidence="1">
    <location>
        <begin position="43"/>
        <end position="96"/>
    </location>
</feature>
<dbReference type="RefSeq" id="XP_020023806.1">
    <property type="nucleotide sequence ID" value="XM_020168217.2"/>
</dbReference>
<keyword evidence="2" id="KW-1133">Transmembrane helix</keyword>
<dbReference type="KEGG" id="ccan:109689383"/>
<feature type="transmembrane region" description="Helical" evidence="2">
    <location>
        <begin position="106"/>
        <end position="128"/>
    </location>
</feature>
<feature type="region of interest" description="Disordered" evidence="1">
    <location>
        <begin position="163"/>
        <end position="207"/>
    </location>
</feature>
<dbReference type="GO" id="GO:0030890">
    <property type="term" value="P:positive regulation of B cell proliferation"/>
    <property type="evidence" value="ECO:0007669"/>
    <property type="project" value="TreeGrafter"/>
</dbReference>
<dbReference type="PANTHER" id="PTHR20437">
    <property type="entry name" value="TUMOR NECROSIS FACTOR RECEPTOR SUBFAMILY MEMBER 13/17"/>
    <property type="match status" value="1"/>
</dbReference>
<proteinExistence type="predicted"/>
<sequence length="207" mass="21305">MGTARRAARSRRGRDGPAPTPCVQAECFDPLVRHCVACRLLRTPEPGRVSPPSDPRPSPPSAPRPPSPSPPPASAASSQAPGTALQPQESVGAGTGPQAVLPLPGLLFGAPALLGLALALALVALVSWRWRNLRSTASSKAPAGGQDEPLDNIFVPSSRTLDASAPVWPLPREDSDTTPPGHSVPVPATELGSTELVTTKTAGPEQQ</sequence>
<reference evidence="5" key="1">
    <citation type="submission" date="2025-08" db="UniProtKB">
        <authorList>
            <consortium name="RefSeq"/>
        </authorList>
    </citation>
    <scope>IDENTIFICATION</scope>
    <source>
        <tissue evidence="5">Leukocyte</tissue>
    </source>
</reference>
<dbReference type="Proteomes" id="UP001732720">
    <property type="component" value="Chromosome 8"/>
</dbReference>
<evidence type="ECO:0000313" key="4">
    <source>
        <dbReference type="Proteomes" id="UP001732720"/>
    </source>
</evidence>
<dbReference type="SUPFAM" id="SSF57586">
    <property type="entry name" value="TNF receptor-like"/>
    <property type="match status" value="1"/>
</dbReference>
<dbReference type="PRINTS" id="PR01964">
    <property type="entry name" value="TNFACTORR13C"/>
</dbReference>
<dbReference type="GO" id="GO:0031295">
    <property type="term" value="P:T cell costimulation"/>
    <property type="evidence" value="ECO:0007669"/>
    <property type="project" value="TreeGrafter"/>
</dbReference>
<dbReference type="InterPro" id="IPR043521">
    <property type="entry name" value="TNFR_13C/17"/>
</dbReference>
<protein>
    <submittedName>
        <fullName evidence="5">Tumor necrosis factor receptor superfamily member 13C isoform X1</fullName>
    </submittedName>
</protein>
<name>A0A8B7UVW1_CASCN</name>
<dbReference type="GeneID" id="109689383"/>
<dbReference type="GO" id="GO:0042102">
    <property type="term" value="P:positive regulation of T cell proliferation"/>
    <property type="evidence" value="ECO:0007669"/>
    <property type="project" value="TreeGrafter"/>
</dbReference>
<feature type="region of interest" description="Disordered" evidence="1">
    <location>
        <begin position="1"/>
        <end position="22"/>
    </location>
</feature>